<dbReference type="SUPFAM" id="SSF49879">
    <property type="entry name" value="SMAD/FHA domain"/>
    <property type="match status" value="1"/>
</dbReference>
<dbReference type="GO" id="GO:0045893">
    <property type="term" value="P:positive regulation of DNA-templated transcription"/>
    <property type="evidence" value="ECO:0007669"/>
    <property type="project" value="UniProtKB-ARBA"/>
</dbReference>
<evidence type="ECO:0000313" key="8">
    <source>
        <dbReference type="Proteomes" id="UP001187343"/>
    </source>
</evidence>
<keyword evidence="2" id="KW-0805">Transcription regulation</keyword>
<sequence length="456" mass="51861">MAQPKPLFVPWLYEQIQRGSYPGVSWTNKEQRQFSIPWKHALRQDSNDADVLIFKAWAQTNTAGDGRINGDHSVWKRNFRSALRVKGFKMILDNKNDAANPHKVYQFPSELHSAASGSEGSQETEFSPELYVEDNDVFTTQPRLEQDFTGLNLRESPSRVHEVWNPDQLYLGIDDQVLFQETSPCQETQYTEIGHYQLVDTQGQFTSAEGATGGLGQIPPSEGAMAASHHAPAYQPDGEGVGHQESISAQKLETFFRIKVYYKGKMVKEQLVENVGGFRLMYQENMDESSQMGSADLPVVRLPFPENIPDQMQAKLTVNILNNLGGLEIRRLDGVVWGHRWGSSRIYWGLCKHENSQTPRELSKNVPDAIYHFKDYFSGLMEFIQTSHKSHSYSLYFFLGEKWPDPKMKPWERKLIMIEVVLTSLEDLNTIAVSNGASSLQSVELQLSLEQMMELC</sequence>
<evidence type="ECO:0000259" key="6">
    <source>
        <dbReference type="PROSITE" id="PS51507"/>
    </source>
</evidence>
<dbReference type="PANTHER" id="PTHR11949:SF1">
    <property type="entry name" value="INTERFERON REGULATORY FACTOR 3"/>
    <property type="match status" value="1"/>
</dbReference>
<dbReference type="GO" id="GO:0000981">
    <property type="term" value="F:DNA-binding transcription factor activity, RNA polymerase II-specific"/>
    <property type="evidence" value="ECO:0007669"/>
    <property type="project" value="TreeGrafter"/>
</dbReference>
<protein>
    <recommendedName>
        <fullName evidence="6">IRF tryptophan pentad repeat domain-containing protein</fullName>
    </recommendedName>
</protein>
<dbReference type="InterPro" id="IPR036388">
    <property type="entry name" value="WH-like_DNA-bd_sf"/>
</dbReference>
<dbReference type="InterPro" id="IPR017855">
    <property type="entry name" value="SMAD-like_dom_sf"/>
</dbReference>
<organism evidence="7 8">
    <name type="scientific">Cirrhinus molitorella</name>
    <name type="common">mud carp</name>
    <dbReference type="NCBI Taxonomy" id="172907"/>
    <lineage>
        <taxon>Eukaryota</taxon>
        <taxon>Metazoa</taxon>
        <taxon>Chordata</taxon>
        <taxon>Craniata</taxon>
        <taxon>Vertebrata</taxon>
        <taxon>Euteleostomi</taxon>
        <taxon>Actinopterygii</taxon>
        <taxon>Neopterygii</taxon>
        <taxon>Teleostei</taxon>
        <taxon>Ostariophysi</taxon>
        <taxon>Cypriniformes</taxon>
        <taxon>Cyprinidae</taxon>
        <taxon>Labeoninae</taxon>
        <taxon>Labeonini</taxon>
        <taxon>Cirrhinus</taxon>
    </lineage>
</organism>
<dbReference type="InterPro" id="IPR008984">
    <property type="entry name" value="SMAD_FHA_dom_sf"/>
</dbReference>
<dbReference type="SMART" id="SM00348">
    <property type="entry name" value="IRF"/>
    <property type="match status" value="1"/>
</dbReference>
<proteinExistence type="predicted"/>
<dbReference type="Pfam" id="PF00605">
    <property type="entry name" value="IRF"/>
    <property type="match status" value="1"/>
</dbReference>
<dbReference type="Pfam" id="PF10401">
    <property type="entry name" value="IRF-3"/>
    <property type="match status" value="1"/>
</dbReference>
<dbReference type="PROSITE" id="PS00601">
    <property type="entry name" value="IRF_1"/>
    <property type="match status" value="1"/>
</dbReference>
<dbReference type="InterPro" id="IPR036390">
    <property type="entry name" value="WH_DNA-bd_sf"/>
</dbReference>
<accession>A0AA88TP68</accession>
<evidence type="ECO:0000256" key="1">
    <source>
        <dbReference type="ARBA" id="ARBA00004123"/>
    </source>
</evidence>
<dbReference type="SUPFAM" id="SSF46785">
    <property type="entry name" value="Winged helix' DNA-binding domain"/>
    <property type="match status" value="1"/>
</dbReference>
<dbReference type="PROSITE" id="PS51507">
    <property type="entry name" value="IRF_2"/>
    <property type="match status" value="1"/>
</dbReference>
<dbReference type="FunFam" id="2.60.200.10:FF:000014">
    <property type="entry name" value="Interferon regulatory factor 3"/>
    <property type="match status" value="1"/>
</dbReference>
<comment type="caution">
    <text evidence="7">The sequence shown here is derived from an EMBL/GenBank/DDBJ whole genome shotgun (WGS) entry which is preliminary data.</text>
</comment>
<keyword evidence="8" id="KW-1185">Reference proteome</keyword>
<dbReference type="GO" id="GO:0000978">
    <property type="term" value="F:RNA polymerase II cis-regulatory region sequence-specific DNA binding"/>
    <property type="evidence" value="ECO:0007669"/>
    <property type="project" value="TreeGrafter"/>
</dbReference>
<evidence type="ECO:0000256" key="2">
    <source>
        <dbReference type="ARBA" id="ARBA00023015"/>
    </source>
</evidence>
<evidence type="ECO:0000256" key="4">
    <source>
        <dbReference type="ARBA" id="ARBA00023163"/>
    </source>
</evidence>
<evidence type="ECO:0000313" key="7">
    <source>
        <dbReference type="EMBL" id="KAK2876877.1"/>
    </source>
</evidence>
<keyword evidence="5" id="KW-0539">Nucleus</keyword>
<dbReference type="AlphaFoldDB" id="A0AA88TP68"/>
<dbReference type="SMART" id="SM01243">
    <property type="entry name" value="IRF-3"/>
    <property type="match status" value="1"/>
</dbReference>
<keyword evidence="4" id="KW-0804">Transcription</keyword>
<dbReference type="Proteomes" id="UP001187343">
    <property type="component" value="Unassembled WGS sequence"/>
</dbReference>
<gene>
    <name evidence="7" type="ORF">Q8A67_020973</name>
</gene>
<dbReference type="CDD" id="cd00103">
    <property type="entry name" value="IRF"/>
    <property type="match status" value="1"/>
</dbReference>
<evidence type="ECO:0000256" key="3">
    <source>
        <dbReference type="ARBA" id="ARBA00023125"/>
    </source>
</evidence>
<dbReference type="InterPro" id="IPR019471">
    <property type="entry name" value="Interferon_reg_factor-3"/>
</dbReference>
<dbReference type="GO" id="GO:0002376">
    <property type="term" value="P:immune system process"/>
    <property type="evidence" value="ECO:0007669"/>
    <property type="project" value="TreeGrafter"/>
</dbReference>
<dbReference type="Gene3D" id="1.10.10.10">
    <property type="entry name" value="Winged helix-like DNA-binding domain superfamily/Winged helix DNA-binding domain"/>
    <property type="match status" value="1"/>
</dbReference>
<dbReference type="GO" id="GO:0005634">
    <property type="term" value="C:nucleus"/>
    <property type="evidence" value="ECO:0007669"/>
    <property type="project" value="UniProtKB-SubCell"/>
</dbReference>
<name>A0AA88TP68_9TELE</name>
<dbReference type="InterPro" id="IPR019817">
    <property type="entry name" value="Interferon_reg_fac_CS"/>
</dbReference>
<dbReference type="PANTHER" id="PTHR11949">
    <property type="entry name" value="INTERFERON REGULATORY FACTOR"/>
    <property type="match status" value="1"/>
</dbReference>
<feature type="domain" description="IRF tryptophan pentad repeat" evidence="6">
    <location>
        <begin position="5"/>
        <end position="109"/>
    </location>
</feature>
<keyword evidence="3" id="KW-0238">DNA-binding</keyword>
<comment type="subcellular location">
    <subcellularLocation>
        <location evidence="1">Nucleus</location>
    </subcellularLocation>
</comment>
<dbReference type="PRINTS" id="PR00267">
    <property type="entry name" value="INTFRNREGFCT"/>
</dbReference>
<dbReference type="EMBL" id="JAUYZG010000020">
    <property type="protein sequence ID" value="KAK2876877.1"/>
    <property type="molecule type" value="Genomic_DNA"/>
</dbReference>
<evidence type="ECO:0000256" key="5">
    <source>
        <dbReference type="ARBA" id="ARBA00023242"/>
    </source>
</evidence>
<dbReference type="InterPro" id="IPR001346">
    <property type="entry name" value="Interferon_reg_fact_DNA-bd_dom"/>
</dbReference>
<dbReference type="Gene3D" id="2.60.200.10">
    <property type="match status" value="1"/>
</dbReference>
<reference evidence="7" key="1">
    <citation type="submission" date="2023-08" db="EMBL/GenBank/DDBJ databases">
        <title>Chromosome-level Genome Assembly of mud carp (Cirrhinus molitorella).</title>
        <authorList>
            <person name="Liu H."/>
        </authorList>
    </citation>
    <scope>NUCLEOTIDE SEQUENCE</scope>
    <source>
        <strain evidence="7">Prfri</strain>
        <tissue evidence="7">Muscle</tissue>
    </source>
</reference>